<dbReference type="Proteomes" id="UP000004578">
    <property type="component" value="Unassembled WGS sequence"/>
</dbReference>
<organism evidence="3 4">
    <name type="scientific">Schaalia georgiae F0490</name>
    <dbReference type="NCBI Taxonomy" id="1125717"/>
    <lineage>
        <taxon>Bacteria</taxon>
        <taxon>Bacillati</taxon>
        <taxon>Actinomycetota</taxon>
        <taxon>Actinomycetes</taxon>
        <taxon>Actinomycetales</taxon>
        <taxon>Actinomycetaceae</taxon>
        <taxon>Schaalia</taxon>
    </lineage>
</organism>
<feature type="compositionally biased region" description="Low complexity" evidence="1">
    <location>
        <begin position="228"/>
        <end position="245"/>
    </location>
</feature>
<keyword evidence="2" id="KW-0812">Transmembrane</keyword>
<keyword evidence="2" id="KW-1133">Transmembrane helix</keyword>
<feature type="region of interest" description="Disordered" evidence="1">
    <location>
        <begin position="224"/>
        <end position="252"/>
    </location>
</feature>
<feature type="region of interest" description="Disordered" evidence="1">
    <location>
        <begin position="167"/>
        <end position="191"/>
    </location>
</feature>
<protein>
    <submittedName>
        <fullName evidence="3">Uncharacterized protein</fullName>
    </submittedName>
</protein>
<reference evidence="3 4" key="1">
    <citation type="submission" date="2012-05" db="EMBL/GenBank/DDBJ databases">
        <authorList>
            <person name="Harkins D.M."/>
            <person name="Madupu R."/>
            <person name="Durkin A.S."/>
            <person name="Torralba M."/>
            <person name="Methe B."/>
            <person name="Sutton G.G."/>
            <person name="Nelson K.E."/>
        </authorList>
    </citation>
    <scope>NUCLEOTIDE SEQUENCE [LARGE SCALE GENOMIC DNA]</scope>
    <source>
        <strain evidence="3 4">F0490</strain>
    </source>
</reference>
<sequence>MACAAGTALAQAPASSAAEGAAVFEHYSFFSSGTISWTASVTDTAGALTAQLCEEFGAHARAAHGVSHDPTTVFTPSDGAAPSSTCVVSVSASLLATSGAEQTMSLPSAPTAPIADAIGAQVRTVEATVYEGRIVEASEGAQIDHDSERNGWETAVWTDTDEDLELTFDTSTGSTSSGASAGAPAQRSDEGSTGPGFFALVGAIVVLTIGAVIVAFHAWARRTRGPTAVPRPGSAPGPVSAPSAGTDTDPLT</sequence>
<feature type="transmembrane region" description="Helical" evidence="2">
    <location>
        <begin position="196"/>
        <end position="216"/>
    </location>
</feature>
<dbReference type="AlphaFoldDB" id="J1HYW6"/>
<feature type="compositionally biased region" description="Low complexity" evidence="1">
    <location>
        <begin position="167"/>
        <end position="183"/>
    </location>
</feature>
<proteinExistence type="predicted"/>
<keyword evidence="2" id="KW-0472">Membrane</keyword>
<accession>J1HYW6</accession>
<evidence type="ECO:0000313" key="4">
    <source>
        <dbReference type="Proteomes" id="UP000004578"/>
    </source>
</evidence>
<evidence type="ECO:0000256" key="2">
    <source>
        <dbReference type="SAM" id="Phobius"/>
    </source>
</evidence>
<dbReference type="PATRIC" id="fig|1125717.3.peg.142"/>
<dbReference type="EMBL" id="AKFS01000021">
    <property type="protein sequence ID" value="EJF51580.1"/>
    <property type="molecule type" value="Genomic_DNA"/>
</dbReference>
<evidence type="ECO:0000313" key="3">
    <source>
        <dbReference type="EMBL" id="EJF51580.1"/>
    </source>
</evidence>
<comment type="caution">
    <text evidence="3">The sequence shown here is derived from an EMBL/GenBank/DDBJ whole genome shotgun (WGS) entry which is preliminary data.</text>
</comment>
<gene>
    <name evidence="3" type="ORF">HMPREF1317_0763</name>
</gene>
<keyword evidence="4" id="KW-1185">Reference proteome</keyword>
<evidence type="ECO:0000256" key="1">
    <source>
        <dbReference type="SAM" id="MobiDB-lite"/>
    </source>
</evidence>
<name>J1HYW6_9ACTO</name>